<comment type="caution">
    <text evidence="5">The sequence shown here is derived from an EMBL/GenBank/DDBJ whole genome shotgun (WGS) entry which is preliminary data.</text>
</comment>
<dbReference type="Gene3D" id="3.40.50.12780">
    <property type="entry name" value="N-terminal domain of ligase-like"/>
    <property type="match status" value="1"/>
</dbReference>
<dbReference type="Gene3D" id="3.30.300.30">
    <property type="match status" value="1"/>
</dbReference>
<dbReference type="Proteomes" id="UP000051155">
    <property type="component" value="Unassembled WGS sequence"/>
</dbReference>
<sequence length="430" mass="49223">MVECFDFEAIAARYGDRIAIISQKQKVTYRELAELARKKSQKFHWNCPYVVLKGRQQLEFVVEFLAVHYAKRIPIVVNDFMMQHLEKTLEKIKGRWQLLGEKKENREQTTENNVLFLGLTSGTTGLAKVYCRNWISWKKGFVLCNECFGLESCENIATFSPMATSLGMHTLLLSLYLGKTMYLINKKNIFPDTDTSKTAIFAVPAFFEQKLSMVDWRNVNCLVLCGGILAENLLNKIQQQSGGTDVFEMYGSSETSLISWQKLNKEKKENCVGKPFAQVQFVCNQSSLIEVKSPYLFSGYLGCKAKETVVTSDIGEVKKGKVFIYSRQSEVIDHGGNKIFPSEIEKCLLRFVDEAVVFGVPDKKYGERIVALVVCEMTRKKIEQEADKLLEKYKKPQEYIYVSKIPVGPNQKISRLWLAQKYERGDLDEI</sequence>
<dbReference type="PATRIC" id="fig|1423812.3.peg.1845"/>
<dbReference type="EMBL" id="AZEG01000004">
    <property type="protein sequence ID" value="KRL38529.1"/>
    <property type="molecule type" value="Genomic_DNA"/>
</dbReference>
<accession>A0A0R1Q1S7</accession>
<dbReference type="RefSeq" id="WP_057736186.1">
    <property type="nucleotide sequence ID" value="NZ_AZEG01000004.1"/>
</dbReference>
<dbReference type="PROSITE" id="PS00455">
    <property type="entry name" value="AMP_BINDING"/>
    <property type="match status" value="1"/>
</dbReference>
<evidence type="ECO:0000256" key="1">
    <source>
        <dbReference type="ARBA" id="ARBA00006432"/>
    </source>
</evidence>
<protein>
    <submittedName>
        <fullName evidence="5">Acyl-CoA synthetases (AMP-forming) AMP-acid ligases II</fullName>
    </submittedName>
</protein>
<organism evidence="5 6">
    <name type="scientific">Liquorilactobacillus uvarum DSM 19971</name>
    <dbReference type="NCBI Taxonomy" id="1423812"/>
    <lineage>
        <taxon>Bacteria</taxon>
        <taxon>Bacillati</taxon>
        <taxon>Bacillota</taxon>
        <taxon>Bacilli</taxon>
        <taxon>Lactobacillales</taxon>
        <taxon>Lactobacillaceae</taxon>
        <taxon>Liquorilactobacillus</taxon>
    </lineage>
</organism>
<feature type="domain" description="AMP-dependent synthetase/ligase" evidence="3">
    <location>
        <begin position="90"/>
        <end position="280"/>
    </location>
</feature>
<feature type="domain" description="AMP-binding enzyme C-terminal" evidence="4">
    <location>
        <begin position="351"/>
        <end position="407"/>
    </location>
</feature>
<dbReference type="Pfam" id="PF00501">
    <property type="entry name" value="AMP-binding"/>
    <property type="match status" value="1"/>
</dbReference>
<dbReference type="PANTHER" id="PTHR43201">
    <property type="entry name" value="ACYL-COA SYNTHETASE"/>
    <property type="match status" value="1"/>
</dbReference>
<evidence type="ECO:0000313" key="5">
    <source>
        <dbReference type="EMBL" id="KRL38529.1"/>
    </source>
</evidence>
<dbReference type="InterPro" id="IPR020845">
    <property type="entry name" value="AMP-binding_CS"/>
</dbReference>
<dbReference type="Pfam" id="PF13193">
    <property type="entry name" value="AMP-binding_C"/>
    <property type="match status" value="1"/>
</dbReference>
<comment type="similarity">
    <text evidence="1">Belongs to the ATP-dependent AMP-binding enzyme family.</text>
</comment>
<proteinExistence type="inferred from homology"/>
<dbReference type="GO" id="GO:0006631">
    <property type="term" value="P:fatty acid metabolic process"/>
    <property type="evidence" value="ECO:0007669"/>
    <property type="project" value="TreeGrafter"/>
</dbReference>
<dbReference type="AlphaFoldDB" id="A0A0R1Q1S7"/>
<evidence type="ECO:0000313" key="6">
    <source>
        <dbReference type="Proteomes" id="UP000051155"/>
    </source>
</evidence>
<dbReference type="GO" id="GO:0031956">
    <property type="term" value="F:medium-chain fatty acid-CoA ligase activity"/>
    <property type="evidence" value="ECO:0007669"/>
    <property type="project" value="TreeGrafter"/>
</dbReference>
<evidence type="ECO:0000259" key="4">
    <source>
        <dbReference type="Pfam" id="PF13193"/>
    </source>
</evidence>
<dbReference type="InterPro" id="IPR000873">
    <property type="entry name" value="AMP-dep_synth/lig_dom"/>
</dbReference>
<dbReference type="InterPro" id="IPR025110">
    <property type="entry name" value="AMP-bd_C"/>
</dbReference>
<dbReference type="OrthoDB" id="9765680at2"/>
<keyword evidence="2 5" id="KW-0436">Ligase</keyword>
<gene>
    <name evidence="5" type="ORF">FD20_GL001734</name>
</gene>
<keyword evidence="6" id="KW-1185">Reference proteome</keyword>
<reference evidence="5 6" key="1">
    <citation type="journal article" date="2015" name="Genome Announc.">
        <title>Expanding the biotechnology potential of lactobacilli through comparative genomics of 213 strains and associated genera.</title>
        <authorList>
            <person name="Sun Z."/>
            <person name="Harris H.M."/>
            <person name="McCann A."/>
            <person name="Guo C."/>
            <person name="Argimon S."/>
            <person name="Zhang W."/>
            <person name="Yang X."/>
            <person name="Jeffery I.B."/>
            <person name="Cooney J.C."/>
            <person name="Kagawa T.F."/>
            <person name="Liu W."/>
            <person name="Song Y."/>
            <person name="Salvetti E."/>
            <person name="Wrobel A."/>
            <person name="Rasinkangas P."/>
            <person name="Parkhill J."/>
            <person name="Rea M.C."/>
            <person name="O'Sullivan O."/>
            <person name="Ritari J."/>
            <person name="Douillard F.P."/>
            <person name="Paul Ross R."/>
            <person name="Yang R."/>
            <person name="Briner A.E."/>
            <person name="Felis G.E."/>
            <person name="de Vos W.M."/>
            <person name="Barrangou R."/>
            <person name="Klaenhammer T.R."/>
            <person name="Caufield P.W."/>
            <person name="Cui Y."/>
            <person name="Zhang H."/>
            <person name="O'Toole P.W."/>
        </authorList>
    </citation>
    <scope>NUCLEOTIDE SEQUENCE [LARGE SCALE GENOMIC DNA]</scope>
    <source>
        <strain evidence="5 6">DSM 19971</strain>
    </source>
</reference>
<dbReference type="InterPro" id="IPR045851">
    <property type="entry name" value="AMP-bd_C_sf"/>
</dbReference>
<dbReference type="STRING" id="1423812.FD20_GL001734"/>
<dbReference type="PANTHER" id="PTHR43201:SF5">
    <property type="entry name" value="MEDIUM-CHAIN ACYL-COA LIGASE ACSF2, MITOCHONDRIAL"/>
    <property type="match status" value="1"/>
</dbReference>
<evidence type="ECO:0000259" key="3">
    <source>
        <dbReference type="Pfam" id="PF00501"/>
    </source>
</evidence>
<name>A0A0R1Q1S7_9LACO</name>
<dbReference type="InterPro" id="IPR042099">
    <property type="entry name" value="ANL_N_sf"/>
</dbReference>
<dbReference type="SUPFAM" id="SSF56801">
    <property type="entry name" value="Acetyl-CoA synthetase-like"/>
    <property type="match status" value="1"/>
</dbReference>
<evidence type="ECO:0000256" key="2">
    <source>
        <dbReference type="ARBA" id="ARBA00022598"/>
    </source>
</evidence>